<dbReference type="GO" id="GO:0005509">
    <property type="term" value="F:calcium ion binding"/>
    <property type="evidence" value="ECO:0007669"/>
    <property type="project" value="InterPro"/>
</dbReference>
<dbReference type="InterPro" id="IPR026823">
    <property type="entry name" value="cEGF"/>
</dbReference>
<evidence type="ECO:0000256" key="2">
    <source>
        <dbReference type="ARBA" id="ARBA00022737"/>
    </source>
</evidence>
<dbReference type="Gene3D" id="2.10.25.10">
    <property type="entry name" value="Laminin"/>
    <property type="match status" value="2"/>
</dbReference>
<evidence type="ECO:0000259" key="4">
    <source>
        <dbReference type="PROSITE" id="PS01186"/>
    </source>
</evidence>
<dbReference type="PANTHER" id="PTHR24034:SF89">
    <property type="entry name" value="COMPLEMENT COMPONENT C1Q RECEPTOR"/>
    <property type="match status" value="1"/>
</dbReference>
<dbReference type="PROSITE" id="PS01187">
    <property type="entry name" value="EGF_CA"/>
    <property type="match status" value="1"/>
</dbReference>
<dbReference type="InterPro" id="IPR050751">
    <property type="entry name" value="ECM_structural_protein"/>
</dbReference>
<organism evidence="5">
    <name type="scientific">Magallana gigas</name>
    <name type="common">Pacific oyster</name>
    <name type="synonym">Crassostrea gigas</name>
    <dbReference type="NCBI Taxonomy" id="29159"/>
    <lineage>
        <taxon>Eukaryota</taxon>
        <taxon>Metazoa</taxon>
        <taxon>Spiralia</taxon>
        <taxon>Lophotrochozoa</taxon>
        <taxon>Mollusca</taxon>
        <taxon>Bivalvia</taxon>
        <taxon>Autobranchia</taxon>
        <taxon>Pteriomorphia</taxon>
        <taxon>Ostreida</taxon>
        <taxon>Ostreoidea</taxon>
        <taxon>Ostreidae</taxon>
        <taxon>Magallana</taxon>
    </lineage>
</organism>
<reference evidence="5" key="1">
    <citation type="journal article" date="2012" name="Nature">
        <title>The oyster genome reveals stress adaptation and complexity of shell formation.</title>
        <authorList>
            <person name="Zhang G."/>
            <person name="Fang X."/>
            <person name="Guo X."/>
            <person name="Li L."/>
            <person name="Luo R."/>
            <person name="Xu F."/>
            <person name="Yang P."/>
            <person name="Zhang L."/>
            <person name="Wang X."/>
            <person name="Qi H."/>
            <person name="Xiong Z."/>
            <person name="Que H."/>
            <person name="Xie Y."/>
            <person name="Holland P.W."/>
            <person name="Paps J."/>
            <person name="Zhu Y."/>
            <person name="Wu F."/>
            <person name="Chen Y."/>
            <person name="Wang J."/>
            <person name="Peng C."/>
            <person name="Meng J."/>
            <person name="Yang L."/>
            <person name="Liu J."/>
            <person name="Wen B."/>
            <person name="Zhang N."/>
            <person name="Huang Z."/>
            <person name="Zhu Q."/>
            <person name="Feng Y."/>
            <person name="Mount A."/>
            <person name="Hedgecock D."/>
            <person name="Xu Z."/>
            <person name="Liu Y."/>
            <person name="Domazet-Loso T."/>
            <person name="Du Y."/>
            <person name="Sun X."/>
            <person name="Zhang S."/>
            <person name="Liu B."/>
            <person name="Cheng P."/>
            <person name="Jiang X."/>
            <person name="Li J."/>
            <person name="Fan D."/>
            <person name="Wang W."/>
            <person name="Fu W."/>
            <person name="Wang T."/>
            <person name="Wang B."/>
            <person name="Zhang J."/>
            <person name="Peng Z."/>
            <person name="Li Y."/>
            <person name="Li N."/>
            <person name="Wang J."/>
            <person name="Chen M."/>
            <person name="He Y."/>
            <person name="Tan F."/>
            <person name="Song X."/>
            <person name="Zheng Q."/>
            <person name="Huang R."/>
            <person name="Yang H."/>
            <person name="Du X."/>
            <person name="Chen L."/>
            <person name="Yang M."/>
            <person name="Gaffney P.M."/>
            <person name="Wang S."/>
            <person name="Luo L."/>
            <person name="She Z."/>
            <person name="Ming Y."/>
            <person name="Huang W."/>
            <person name="Zhang S."/>
            <person name="Huang B."/>
            <person name="Zhang Y."/>
            <person name="Qu T."/>
            <person name="Ni P."/>
            <person name="Miao G."/>
            <person name="Wang J."/>
            <person name="Wang Q."/>
            <person name="Steinberg C.E."/>
            <person name="Wang H."/>
            <person name="Li N."/>
            <person name="Qian L."/>
            <person name="Zhang G."/>
            <person name="Li Y."/>
            <person name="Yang H."/>
            <person name="Liu X."/>
            <person name="Wang J."/>
            <person name="Yin Y."/>
            <person name="Wang J."/>
        </authorList>
    </citation>
    <scope>NUCLEOTIDE SEQUENCE [LARGE SCALE GENOMIC DNA]</scope>
    <source>
        <strain evidence="5">05x7-T-G4-1.051#20</strain>
    </source>
</reference>
<keyword evidence="3" id="KW-1015">Disulfide bond</keyword>
<dbReference type="InterPro" id="IPR001881">
    <property type="entry name" value="EGF-like_Ca-bd_dom"/>
</dbReference>
<feature type="domain" description="EGF-like" evidence="4">
    <location>
        <begin position="23"/>
        <end position="38"/>
    </location>
</feature>
<accession>K1QAF7</accession>
<dbReference type="FunFam" id="2.10.25.10:FF:000240">
    <property type="entry name" value="Vitamin K-dependent protein S"/>
    <property type="match status" value="1"/>
</dbReference>
<dbReference type="SMART" id="SM00181">
    <property type="entry name" value="EGF"/>
    <property type="match status" value="2"/>
</dbReference>
<evidence type="ECO:0000313" key="5">
    <source>
        <dbReference type="EMBL" id="EKC25840.1"/>
    </source>
</evidence>
<dbReference type="PROSITE" id="PS00010">
    <property type="entry name" value="ASX_HYDROXYL"/>
    <property type="match status" value="1"/>
</dbReference>
<gene>
    <name evidence="5" type="ORF">CGI_10012497</name>
</gene>
<protein>
    <submittedName>
        <fullName evidence="5">Multiple epidermal growth factor-like domains 6</fullName>
    </submittedName>
</protein>
<proteinExistence type="predicted"/>
<dbReference type="InParanoid" id="K1QAF7"/>
<dbReference type="InterPro" id="IPR018097">
    <property type="entry name" value="EGF_Ca-bd_CS"/>
</dbReference>
<keyword evidence="1" id="KW-0245">EGF-like domain</keyword>
<dbReference type="PROSITE" id="PS01186">
    <property type="entry name" value="EGF_2"/>
    <property type="match status" value="2"/>
</dbReference>
<sequence length="110" mass="12123">DINECNQGICSQVCHNSVGSFECSCFPGYVLNEDKITCSDINECTSGVAGCSQDCINKEGGFNCECEFGYTLDDDRKTCVVGKLKIATIIIQLYSFKMRKYVENICCALL</sequence>
<dbReference type="InterPro" id="IPR000152">
    <property type="entry name" value="EGF-type_Asp/Asn_hydroxyl_site"/>
</dbReference>
<name>K1QAF7_MAGGI</name>
<dbReference type="InterPro" id="IPR009030">
    <property type="entry name" value="Growth_fac_rcpt_cys_sf"/>
</dbReference>
<feature type="non-terminal residue" evidence="5">
    <location>
        <position position="1"/>
    </location>
</feature>
<dbReference type="AlphaFoldDB" id="K1QAF7"/>
<dbReference type="SMART" id="SM00179">
    <property type="entry name" value="EGF_CA"/>
    <property type="match status" value="2"/>
</dbReference>
<evidence type="ECO:0000256" key="1">
    <source>
        <dbReference type="ARBA" id="ARBA00022536"/>
    </source>
</evidence>
<dbReference type="Pfam" id="PF12662">
    <property type="entry name" value="cEGF"/>
    <property type="match status" value="1"/>
</dbReference>
<dbReference type="PANTHER" id="PTHR24034">
    <property type="entry name" value="EGF-LIKE DOMAIN-CONTAINING PROTEIN"/>
    <property type="match status" value="1"/>
</dbReference>
<dbReference type="InterPro" id="IPR000742">
    <property type="entry name" value="EGF"/>
</dbReference>
<feature type="domain" description="EGF-like" evidence="4">
    <location>
        <begin position="64"/>
        <end position="79"/>
    </location>
</feature>
<evidence type="ECO:0000256" key="3">
    <source>
        <dbReference type="ARBA" id="ARBA00023157"/>
    </source>
</evidence>
<dbReference type="HOGENOM" id="CLU_004826_10_3_1"/>
<dbReference type="EMBL" id="JH816021">
    <property type="protein sequence ID" value="EKC25840.1"/>
    <property type="molecule type" value="Genomic_DNA"/>
</dbReference>
<dbReference type="SUPFAM" id="SSF57184">
    <property type="entry name" value="Growth factor receptor domain"/>
    <property type="match status" value="1"/>
</dbReference>
<keyword evidence="2" id="KW-0677">Repeat</keyword>